<sequence>MRCDGTKPACNNCSRRKRPTGGPCTYDEAPRRRGKDRMPGSRKLAPLIPKKTRTTRSRLEEEAKRKKAMKKAGFASTAGPSTGPGTLSQATTDAIFSGGALYGFGSQSGLAGEGSSDLLETLLRNSGDLLPASESFGIGPPPLWQDPNRVRTRLPPISPTPSIQFIRETWWDSLLTLYASSPDRPTSMRAMTSDARNNISERIKADLRLLFRVSLLWFGFITIPDYMARLFNPVSRPTVQPSLVLATLALSTLHQSSDLELGPRGMKRALLLAEQAYTAFHASLNSGWIDVELAQAAYVLTAFELQAHPEAKRPQRTQEAMYMLDSLIRYLALTTLDVDNPRTTIFLPQAVPTVRSNAPHIDTPPPVSTPKRVAMAILPYADEDDSVPSSSVVPEEDPPASASATHAHGANANVCGCGAYSLGNQIPRVRTELAPQFAQMPMCPRDARLPGEGEVRKEQCRRLVWASVMLVTTLGMTKVTAMAGEGWDLQPLWIQDPSNYALLFPGEVLADQGVENVATSKDSVWALYMRALLLWNSCVRTQRDARAGVIMPEAERARYAMGAWAEITAIEAALQRHSCMTDTGFSIRTCEVLFNTSMCIYSELRRYVPMSVGVLGWLDYREKAEKWMENQLHIAKYFTECLRTPRATVTNHARRNFLVAWFLAQIVQGLALWETDHTMTVALDVARTFAPCAEYYLRLWPAPCQLREYERLYTPLVAACTEAGVEPPARMIPLASLARGDAL</sequence>
<dbReference type="GO" id="GO:0000981">
    <property type="term" value="F:DNA-binding transcription factor activity, RNA polymerase II-specific"/>
    <property type="evidence" value="ECO:0007669"/>
    <property type="project" value="InterPro"/>
</dbReference>
<dbReference type="AlphaFoldDB" id="A0A1M2V6L3"/>
<accession>A0A1M2V6L3</accession>
<evidence type="ECO:0000256" key="6">
    <source>
        <dbReference type="SAM" id="MobiDB-lite"/>
    </source>
</evidence>
<dbReference type="PANTHER" id="PTHR47338">
    <property type="entry name" value="ZN(II)2CYS6 TRANSCRIPTION FACTOR (EUROFUNG)-RELATED"/>
    <property type="match status" value="1"/>
</dbReference>
<dbReference type="EMBL" id="MNAD01001626">
    <property type="protein sequence ID" value="OJT03187.1"/>
    <property type="molecule type" value="Genomic_DNA"/>
</dbReference>
<feature type="region of interest" description="Disordered" evidence="6">
    <location>
        <begin position="1"/>
        <end position="90"/>
    </location>
</feature>
<evidence type="ECO:0000313" key="8">
    <source>
        <dbReference type="Proteomes" id="UP000184267"/>
    </source>
</evidence>
<evidence type="ECO:0000313" key="7">
    <source>
        <dbReference type="EMBL" id="OJT03187.1"/>
    </source>
</evidence>
<reference evidence="7 8" key="1">
    <citation type="submission" date="2016-10" db="EMBL/GenBank/DDBJ databases">
        <title>Genome sequence of the basidiomycete white-rot fungus Trametes pubescens.</title>
        <authorList>
            <person name="Makela M.R."/>
            <person name="Granchi Z."/>
            <person name="Peng M."/>
            <person name="De Vries R.P."/>
            <person name="Grigoriev I."/>
            <person name="Riley R."/>
            <person name="Hilden K."/>
        </authorList>
    </citation>
    <scope>NUCLEOTIDE SEQUENCE [LARGE SCALE GENOMIC DNA]</scope>
    <source>
        <strain evidence="7 8">FBCC735</strain>
    </source>
</reference>
<comment type="caution">
    <text evidence="7">The sequence shown here is derived from an EMBL/GenBank/DDBJ whole genome shotgun (WGS) entry which is preliminary data.</text>
</comment>
<dbReference type="PANTHER" id="PTHR47338:SF5">
    <property type="entry name" value="ZN(II)2CYS6 TRANSCRIPTION FACTOR (EUROFUNG)"/>
    <property type="match status" value="1"/>
</dbReference>
<keyword evidence="5" id="KW-0539">Nucleus</keyword>
<feature type="compositionally biased region" description="Polar residues" evidence="6">
    <location>
        <begin position="78"/>
        <end position="90"/>
    </location>
</feature>
<dbReference type="InterPro" id="IPR001138">
    <property type="entry name" value="Zn2Cys6_DnaBD"/>
</dbReference>
<evidence type="ECO:0000256" key="5">
    <source>
        <dbReference type="ARBA" id="ARBA00023242"/>
    </source>
</evidence>
<evidence type="ECO:0000256" key="4">
    <source>
        <dbReference type="ARBA" id="ARBA00023163"/>
    </source>
</evidence>
<keyword evidence="2" id="KW-0479">Metal-binding</keyword>
<dbReference type="InterPro" id="IPR036864">
    <property type="entry name" value="Zn2-C6_fun-type_DNA-bd_sf"/>
</dbReference>
<proteinExistence type="predicted"/>
<feature type="region of interest" description="Disordered" evidence="6">
    <location>
        <begin position="384"/>
        <end position="406"/>
    </location>
</feature>
<dbReference type="STRING" id="154538.A0A1M2V6L3"/>
<name>A0A1M2V6L3_TRAPU</name>
<dbReference type="GO" id="GO:0005634">
    <property type="term" value="C:nucleus"/>
    <property type="evidence" value="ECO:0007669"/>
    <property type="project" value="UniProtKB-SubCell"/>
</dbReference>
<evidence type="ECO:0000256" key="2">
    <source>
        <dbReference type="ARBA" id="ARBA00022723"/>
    </source>
</evidence>
<keyword evidence="4" id="KW-0804">Transcription</keyword>
<dbReference type="OMA" id="SNAPHID"/>
<evidence type="ECO:0000256" key="1">
    <source>
        <dbReference type="ARBA" id="ARBA00004123"/>
    </source>
</evidence>
<gene>
    <name evidence="7" type="ORF">TRAPUB_6235</name>
</gene>
<feature type="compositionally biased region" description="Basic and acidic residues" evidence="6">
    <location>
        <begin position="28"/>
        <end position="39"/>
    </location>
</feature>
<evidence type="ECO:0008006" key="9">
    <source>
        <dbReference type="Google" id="ProtNLM"/>
    </source>
</evidence>
<dbReference type="CDD" id="cd00067">
    <property type="entry name" value="GAL4"/>
    <property type="match status" value="1"/>
</dbReference>
<dbReference type="GO" id="GO:0008270">
    <property type="term" value="F:zinc ion binding"/>
    <property type="evidence" value="ECO:0007669"/>
    <property type="project" value="InterPro"/>
</dbReference>
<dbReference type="Gene3D" id="4.10.240.10">
    <property type="entry name" value="Zn(2)-C6 fungal-type DNA-binding domain"/>
    <property type="match status" value="1"/>
</dbReference>
<comment type="subcellular location">
    <subcellularLocation>
        <location evidence="1">Nucleus</location>
    </subcellularLocation>
</comment>
<organism evidence="7 8">
    <name type="scientific">Trametes pubescens</name>
    <name type="common">White-rot fungus</name>
    <dbReference type="NCBI Taxonomy" id="154538"/>
    <lineage>
        <taxon>Eukaryota</taxon>
        <taxon>Fungi</taxon>
        <taxon>Dikarya</taxon>
        <taxon>Basidiomycota</taxon>
        <taxon>Agaricomycotina</taxon>
        <taxon>Agaricomycetes</taxon>
        <taxon>Polyporales</taxon>
        <taxon>Polyporaceae</taxon>
        <taxon>Trametes</taxon>
    </lineage>
</organism>
<protein>
    <recommendedName>
        <fullName evidence="9">Zn(2)-C6 fungal-type domain-containing protein</fullName>
    </recommendedName>
</protein>
<dbReference type="OrthoDB" id="2123952at2759"/>
<dbReference type="Proteomes" id="UP000184267">
    <property type="component" value="Unassembled WGS sequence"/>
</dbReference>
<keyword evidence="8" id="KW-1185">Reference proteome</keyword>
<evidence type="ECO:0000256" key="3">
    <source>
        <dbReference type="ARBA" id="ARBA00023015"/>
    </source>
</evidence>
<keyword evidence="3" id="KW-0805">Transcription regulation</keyword>
<dbReference type="InterPro" id="IPR050815">
    <property type="entry name" value="TF_fung"/>
</dbReference>